<dbReference type="Proteomes" id="UP000429607">
    <property type="component" value="Unassembled WGS sequence"/>
</dbReference>
<organism evidence="1 2">
    <name type="scientific">Phytophthora rubi</name>
    <dbReference type="NCBI Taxonomy" id="129364"/>
    <lineage>
        <taxon>Eukaryota</taxon>
        <taxon>Sar</taxon>
        <taxon>Stramenopiles</taxon>
        <taxon>Oomycota</taxon>
        <taxon>Peronosporomycetes</taxon>
        <taxon>Peronosporales</taxon>
        <taxon>Peronosporaceae</taxon>
        <taxon>Phytophthora</taxon>
    </lineage>
</organism>
<evidence type="ECO:0000313" key="1">
    <source>
        <dbReference type="EMBL" id="KAE8961989.1"/>
    </source>
</evidence>
<feature type="non-terminal residue" evidence="1">
    <location>
        <position position="89"/>
    </location>
</feature>
<gene>
    <name evidence="1" type="ORF">PR001_g29860</name>
</gene>
<proteinExistence type="predicted"/>
<protein>
    <submittedName>
        <fullName evidence="1">Uncharacterized protein</fullName>
    </submittedName>
</protein>
<accession>A0A6A3GY50</accession>
<name>A0A6A3GY50_9STRA</name>
<dbReference type="EMBL" id="QXFV01006257">
    <property type="protein sequence ID" value="KAE8961989.1"/>
    <property type="molecule type" value="Genomic_DNA"/>
</dbReference>
<reference evidence="1 2" key="1">
    <citation type="submission" date="2018-09" db="EMBL/GenBank/DDBJ databases">
        <title>Genomic investigation of the strawberry pathogen Phytophthora fragariae indicates pathogenicity is determined by transcriptional variation in three key races.</title>
        <authorList>
            <person name="Adams T.M."/>
            <person name="Armitage A.D."/>
            <person name="Sobczyk M.K."/>
            <person name="Bates H.J."/>
            <person name="Dunwell J.M."/>
            <person name="Nellist C.F."/>
            <person name="Harrison R.J."/>
        </authorList>
    </citation>
    <scope>NUCLEOTIDE SEQUENCE [LARGE SCALE GENOMIC DNA]</scope>
    <source>
        <strain evidence="1 2">SCRP249</strain>
    </source>
</reference>
<dbReference type="AlphaFoldDB" id="A0A6A3GY50"/>
<sequence length="89" mass="9551">MNMFKLLNSSEDFSLDHFQFSHGPETPPTDLLDTLDPPPQSITTTTMTKLNTILSSSAAAVLALTSLNSAKPPSPPTIHAARFLGRLDA</sequence>
<evidence type="ECO:0000313" key="2">
    <source>
        <dbReference type="Proteomes" id="UP000429607"/>
    </source>
</evidence>
<comment type="caution">
    <text evidence="1">The sequence shown here is derived from an EMBL/GenBank/DDBJ whole genome shotgun (WGS) entry which is preliminary data.</text>
</comment>